<keyword evidence="3 5" id="KW-1005">Bacterial flagellum biogenesis</keyword>
<dbReference type="EMBL" id="CP022196">
    <property type="protein sequence ID" value="ATG48452.1"/>
    <property type="molecule type" value="Genomic_DNA"/>
</dbReference>
<feature type="region of interest" description="Disordered" evidence="6">
    <location>
        <begin position="1"/>
        <end position="24"/>
    </location>
</feature>
<reference evidence="8 9" key="1">
    <citation type="submission" date="2017-06" db="EMBL/GenBank/DDBJ databases">
        <title>Celeribacter sp. TSPH2 complete genome sequence.</title>
        <authorList>
            <person name="Woo J.-H."/>
            <person name="Kim H.-S."/>
        </authorList>
    </citation>
    <scope>NUCLEOTIDE SEQUENCE [LARGE SCALE GENOMIC DNA]</scope>
    <source>
        <strain evidence="8 9">TSPH2</strain>
    </source>
</reference>
<dbReference type="KEGG" id="ceh:CEW89_13285"/>
<dbReference type="Pfam" id="PF13860">
    <property type="entry name" value="FlgD_ig"/>
    <property type="match status" value="1"/>
</dbReference>
<evidence type="ECO:0000256" key="2">
    <source>
        <dbReference type="ARBA" id="ARBA00016013"/>
    </source>
</evidence>
<dbReference type="STRING" id="1758178.GCA_001550095_03936"/>
<dbReference type="GO" id="GO:0044781">
    <property type="term" value="P:bacterial-type flagellum organization"/>
    <property type="evidence" value="ECO:0007669"/>
    <property type="project" value="UniProtKB-UniRule"/>
</dbReference>
<keyword evidence="8" id="KW-0966">Cell projection</keyword>
<proteinExistence type="inferred from homology"/>
<keyword evidence="8" id="KW-0969">Cilium</keyword>
<dbReference type="AlphaFoldDB" id="A0A291GEG5"/>
<evidence type="ECO:0000313" key="9">
    <source>
        <dbReference type="Proteomes" id="UP000217935"/>
    </source>
</evidence>
<dbReference type="RefSeq" id="WP_096806211.1">
    <property type="nucleotide sequence ID" value="NZ_CP022196.1"/>
</dbReference>
<evidence type="ECO:0000256" key="5">
    <source>
        <dbReference type="RuleBase" id="RU362076"/>
    </source>
</evidence>
<feature type="domain" description="FlgD/Vpr Ig-like" evidence="7">
    <location>
        <begin position="107"/>
        <end position="175"/>
    </location>
</feature>
<evidence type="ECO:0000259" key="7">
    <source>
        <dbReference type="Pfam" id="PF13860"/>
    </source>
</evidence>
<evidence type="ECO:0000256" key="4">
    <source>
        <dbReference type="ARBA" id="ARBA00024746"/>
    </source>
</evidence>
<accession>A0A291GEG5</accession>
<dbReference type="Proteomes" id="UP000217935">
    <property type="component" value="Chromosome"/>
</dbReference>
<dbReference type="Gene3D" id="2.60.40.4070">
    <property type="match status" value="1"/>
</dbReference>
<name>A0A291GEG5_9RHOB</name>
<dbReference type="InterPro" id="IPR025965">
    <property type="entry name" value="FlgD/Vpr_Ig-like"/>
</dbReference>
<keyword evidence="8" id="KW-0282">Flagellum</keyword>
<keyword evidence="9" id="KW-1185">Reference proteome</keyword>
<organism evidence="8 9">
    <name type="scientific">Celeribacter ethanolicus</name>
    <dbReference type="NCBI Taxonomy" id="1758178"/>
    <lineage>
        <taxon>Bacteria</taxon>
        <taxon>Pseudomonadati</taxon>
        <taxon>Pseudomonadota</taxon>
        <taxon>Alphaproteobacteria</taxon>
        <taxon>Rhodobacterales</taxon>
        <taxon>Roseobacteraceae</taxon>
        <taxon>Celeribacter</taxon>
    </lineage>
</organism>
<gene>
    <name evidence="8" type="primary">flgD</name>
    <name evidence="8" type="ORF">CEW89_13285</name>
</gene>
<sequence length="224" mass="23436">MVNTITAATTGTTGASSSSSSSEAGSALSSDFDTFLKMLTVQMQNQDPLNPIESSDYAVQLATFSQVEQSVITNDLLEGLSAQLGLMGFSELSGWVGMDARSEAAAYFDGASPVTLTGEFATAADTGVLIVRDADGAVVQKLTMVPTDHAFEWSGHDGNGDAFEAGLYSFEIENYHNGDYLSTTTVEGYSRIVEARSDDGDVVLVLAGGNEIGSDDVTALRDPS</sequence>
<dbReference type="Gene3D" id="2.30.30.910">
    <property type="match status" value="1"/>
</dbReference>
<dbReference type="Pfam" id="PF03963">
    <property type="entry name" value="FlgD"/>
    <property type="match status" value="1"/>
</dbReference>
<evidence type="ECO:0000256" key="6">
    <source>
        <dbReference type="SAM" id="MobiDB-lite"/>
    </source>
</evidence>
<evidence type="ECO:0000256" key="3">
    <source>
        <dbReference type="ARBA" id="ARBA00022795"/>
    </source>
</evidence>
<comment type="similarity">
    <text evidence="1 5">Belongs to the FlgD family.</text>
</comment>
<evidence type="ECO:0000256" key="1">
    <source>
        <dbReference type="ARBA" id="ARBA00010577"/>
    </source>
</evidence>
<protein>
    <recommendedName>
        <fullName evidence="2 5">Basal-body rod modification protein FlgD</fullName>
    </recommendedName>
</protein>
<dbReference type="OrthoDB" id="9785233at2"/>
<comment type="function">
    <text evidence="4 5">Required for flagellar hook formation. May act as a scaffolding protein.</text>
</comment>
<evidence type="ECO:0000313" key="8">
    <source>
        <dbReference type="EMBL" id="ATG48452.1"/>
    </source>
</evidence>
<dbReference type="InterPro" id="IPR005648">
    <property type="entry name" value="FlgD"/>
</dbReference>
<dbReference type="NCBIfam" id="NF009453">
    <property type="entry name" value="PRK12813.1"/>
    <property type="match status" value="1"/>
</dbReference>